<keyword evidence="3" id="KW-0963">Cytoplasm</keyword>
<feature type="domain" description="Histidine kinase/HSP90-like ATPase" evidence="12">
    <location>
        <begin position="495"/>
        <end position="585"/>
    </location>
</feature>
<keyword evidence="7 13" id="KW-0418">Kinase</keyword>
<dbReference type="CDD" id="cd16917">
    <property type="entry name" value="HATPase_UhpB-NarQ-NarX-like"/>
    <property type="match status" value="1"/>
</dbReference>
<gene>
    <name evidence="13" type="primary">devS</name>
    <name evidence="13" type="ORF">SHTP_1455</name>
</gene>
<evidence type="ECO:0000256" key="3">
    <source>
        <dbReference type="ARBA" id="ARBA00022490"/>
    </source>
</evidence>
<dbReference type="GO" id="GO:0000287">
    <property type="term" value="F:magnesium ion binding"/>
    <property type="evidence" value="ECO:0007669"/>
    <property type="project" value="UniProtKB-ARBA"/>
</dbReference>
<dbReference type="GO" id="GO:0019826">
    <property type="term" value="F:oxygen sensor activity"/>
    <property type="evidence" value="ECO:0007669"/>
    <property type="project" value="UniProtKB-ARBA"/>
</dbReference>
<dbReference type="Gene3D" id="3.30.565.10">
    <property type="entry name" value="Histidine kinase-like ATPase, C-terminal domain"/>
    <property type="match status" value="1"/>
</dbReference>
<evidence type="ECO:0000313" key="14">
    <source>
        <dbReference type="Proteomes" id="UP000218067"/>
    </source>
</evidence>
<accession>A0A1B4Y0Z8</accession>
<dbReference type="SUPFAM" id="SSF55781">
    <property type="entry name" value="GAF domain-like"/>
    <property type="match status" value="2"/>
</dbReference>
<keyword evidence="4" id="KW-0597">Phosphoprotein</keyword>
<dbReference type="SMART" id="SM00387">
    <property type="entry name" value="HATPase_c"/>
    <property type="match status" value="1"/>
</dbReference>
<dbReference type="Pfam" id="PF01590">
    <property type="entry name" value="GAF"/>
    <property type="match status" value="2"/>
</dbReference>
<dbReference type="GO" id="GO:0070026">
    <property type="term" value="F:nitric oxide binding"/>
    <property type="evidence" value="ECO:0007669"/>
    <property type="project" value="UniProtKB-ARBA"/>
</dbReference>
<keyword evidence="9" id="KW-0408">Iron</keyword>
<evidence type="ECO:0000256" key="6">
    <source>
        <dbReference type="ARBA" id="ARBA00022723"/>
    </source>
</evidence>
<dbReference type="GO" id="GO:0046983">
    <property type="term" value="F:protein dimerization activity"/>
    <property type="evidence" value="ECO:0007669"/>
    <property type="project" value="InterPro"/>
</dbReference>
<dbReference type="SUPFAM" id="SSF55874">
    <property type="entry name" value="ATPase domain of HSP90 chaperone/DNA topoisomerase II/histidine kinase"/>
    <property type="match status" value="1"/>
</dbReference>
<dbReference type="AlphaFoldDB" id="A0A1B4Y0Z8"/>
<dbReference type="GO" id="GO:0005524">
    <property type="term" value="F:ATP binding"/>
    <property type="evidence" value="ECO:0007669"/>
    <property type="project" value="UniProtKB-ARBA"/>
</dbReference>
<dbReference type="InterPro" id="IPR029016">
    <property type="entry name" value="GAF-like_dom_sf"/>
</dbReference>
<proteinExistence type="predicted"/>
<name>A0A1B4Y0Z8_MYCUL</name>
<evidence type="ECO:0000256" key="5">
    <source>
        <dbReference type="ARBA" id="ARBA00022679"/>
    </source>
</evidence>
<dbReference type="GO" id="GO:0070483">
    <property type="term" value="P:detection of hypoxia"/>
    <property type="evidence" value="ECO:0007669"/>
    <property type="project" value="UniProtKB-ARBA"/>
</dbReference>
<dbReference type="Proteomes" id="UP000218067">
    <property type="component" value="Chromosome"/>
</dbReference>
<dbReference type="GO" id="GO:0000155">
    <property type="term" value="F:phosphorelay sensor kinase activity"/>
    <property type="evidence" value="ECO:0007669"/>
    <property type="project" value="InterPro"/>
</dbReference>
<feature type="domain" description="GAF" evidence="11">
    <location>
        <begin position="70"/>
        <end position="217"/>
    </location>
</feature>
<keyword evidence="10" id="KW-0902">Two-component regulatory system</keyword>
<dbReference type="GO" id="GO:0019825">
    <property type="term" value="F:oxygen binding"/>
    <property type="evidence" value="ECO:0007669"/>
    <property type="project" value="UniProtKB-ARBA"/>
</dbReference>
<evidence type="ECO:0000259" key="11">
    <source>
        <dbReference type="SMART" id="SM00065"/>
    </source>
</evidence>
<dbReference type="Gene3D" id="3.30.450.40">
    <property type="match status" value="2"/>
</dbReference>
<dbReference type="GO" id="GO:0070025">
    <property type="term" value="F:carbon monoxide binding"/>
    <property type="evidence" value="ECO:0007669"/>
    <property type="project" value="UniProtKB-ARBA"/>
</dbReference>
<dbReference type="GO" id="GO:0020037">
    <property type="term" value="F:heme binding"/>
    <property type="evidence" value="ECO:0007669"/>
    <property type="project" value="UniProtKB-ARBA"/>
</dbReference>
<dbReference type="SMART" id="SM00065">
    <property type="entry name" value="GAF"/>
    <property type="match status" value="2"/>
</dbReference>
<dbReference type="Gene3D" id="1.20.5.1930">
    <property type="match status" value="1"/>
</dbReference>
<dbReference type="InterPro" id="IPR003018">
    <property type="entry name" value="GAF"/>
</dbReference>
<dbReference type="RefSeq" id="WP_231991312.1">
    <property type="nucleotide sequence ID" value="NZ_AP017624.1"/>
</dbReference>
<evidence type="ECO:0000256" key="9">
    <source>
        <dbReference type="ARBA" id="ARBA00023004"/>
    </source>
</evidence>
<feature type="domain" description="GAF" evidence="11">
    <location>
        <begin position="238"/>
        <end position="386"/>
    </location>
</feature>
<evidence type="ECO:0000256" key="1">
    <source>
        <dbReference type="ARBA" id="ARBA00001946"/>
    </source>
</evidence>
<evidence type="ECO:0000313" key="13">
    <source>
        <dbReference type="EMBL" id="BAV40712.1"/>
    </source>
</evidence>
<dbReference type="Pfam" id="PF07730">
    <property type="entry name" value="HisKA_3"/>
    <property type="match status" value="1"/>
</dbReference>
<dbReference type="InterPro" id="IPR011712">
    <property type="entry name" value="Sig_transdc_His_kin_sub3_dim/P"/>
</dbReference>
<organism evidence="13 14">
    <name type="scientific">Mycobacterium ulcerans subsp. shinshuense</name>
    <dbReference type="NCBI Taxonomy" id="1124626"/>
    <lineage>
        <taxon>Bacteria</taxon>
        <taxon>Bacillati</taxon>
        <taxon>Actinomycetota</taxon>
        <taxon>Actinomycetes</taxon>
        <taxon>Mycobacteriales</taxon>
        <taxon>Mycobacteriaceae</taxon>
        <taxon>Mycobacterium</taxon>
        <taxon>Mycobacterium ulcerans group</taxon>
    </lineage>
</organism>
<keyword evidence="8" id="KW-0460">Magnesium</keyword>
<dbReference type="Pfam" id="PF02518">
    <property type="entry name" value="HATPase_c"/>
    <property type="match status" value="1"/>
</dbReference>
<evidence type="ECO:0000256" key="8">
    <source>
        <dbReference type="ARBA" id="ARBA00022842"/>
    </source>
</evidence>
<reference evidence="13 14" key="1">
    <citation type="submission" date="2016-08" db="EMBL/GenBank/DDBJ databases">
        <title>Complete genome sequence of Mycobacterium shinshuense, a subspecies of M. ulcerans.</title>
        <authorList>
            <person name="Yoshida M."/>
            <person name="Ogura Y."/>
            <person name="Hayashi T."/>
            <person name="Hoshino Y."/>
        </authorList>
    </citation>
    <scope>NUCLEOTIDE SEQUENCE [LARGE SCALE GENOMIC DNA]</scope>
    <source>
        <strain evidence="14">ATCC 33728</strain>
    </source>
</reference>
<evidence type="ECO:0000256" key="4">
    <source>
        <dbReference type="ARBA" id="ARBA00022553"/>
    </source>
</evidence>
<evidence type="ECO:0000256" key="10">
    <source>
        <dbReference type="ARBA" id="ARBA00023012"/>
    </source>
</evidence>
<keyword evidence="5" id="KW-0808">Transferase</keyword>
<comment type="cofactor">
    <cofactor evidence="2">
        <name>heme</name>
        <dbReference type="ChEBI" id="CHEBI:30413"/>
    </cofactor>
</comment>
<dbReference type="EMBL" id="AP017624">
    <property type="protein sequence ID" value="BAV40712.1"/>
    <property type="molecule type" value="Genomic_DNA"/>
</dbReference>
<dbReference type="GO" id="GO:0016020">
    <property type="term" value="C:membrane"/>
    <property type="evidence" value="ECO:0007669"/>
    <property type="project" value="InterPro"/>
</dbReference>
<evidence type="ECO:0000256" key="2">
    <source>
        <dbReference type="ARBA" id="ARBA00001971"/>
    </source>
</evidence>
<dbReference type="InterPro" id="IPR036890">
    <property type="entry name" value="HATPase_C_sf"/>
</dbReference>
<dbReference type="GeneID" id="93436094"/>
<evidence type="ECO:0000259" key="12">
    <source>
        <dbReference type="SMART" id="SM00387"/>
    </source>
</evidence>
<evidence type="ECO:0000256" key="7">
    <source>
        <dbReference type="ARBA" id="ARBA00022777"/>
    </source>
</evidence>
<dbReference type="FunFam" id="3.30.450.40:FF:000052">
    <property type="entry name" value="Oxygen sensor histidine kinase response regulator DevS/DosS"/>
    <property type="match status" value="1"/>
</dbReference>
<dbReference type="InterPro" id="IPR003594">
    <property type="entry name" value="HATPase_dom"/>
</dbReference>
<comment type="cofactor">
    <cofactor evidence="1">
        <name>Mg(2+)</name>
        <dbReference type="ChEBI" id="CHEBI:18420"/>
    </cofactor>
</comment>
<dbReference type="PANTHER" id="PTHR24421:SF56">
    <property type="entry name" value="OXYGEN SENSOR HISTIDINE KINASE RESPONSE REGULATOR DOST"/>
    <property type="match status" value="1"/>
</dbReference>
<sequence length="585" mass="62865">MTDEPHPQDAGPSLGVPSGDGLRPLRLTLSQLRLRELLVEVQERVEQIVEGRDRLDGLVEAMLVVTSGLELDATLRTIVHSATNLVDARYCALEVHDRDKRVLQFVYEGIDEDTVACIGHLPEGLGIIGLLIDEPKPLRLEDISQHPASIGFPSHHPPMRTFLGVPVRVRDVSLGTLYLTDKTNGQPFSDDDELLVQALAAAAGIAIANARLYEQAKARQAWIGATRDIATELLSGTEPASVFRLVAEEALKLTSADAALVAIPVDEDVPASEVAQLLVIETVGNAVAAAEGCTIAVAGTALAEVLLDSAPRQVDKIAVEDVDELGDMGPALVLPLRATDAVAGVVVLLHPSSPESVTEEQLEMMAAFVDQAALALQLATSQRRMRELDVMTERDRIARDLHDHVIQRLFAIGLALQGSVPRTREPKVQQRLSEVIDDLQGVIQEIRTTIFDLHGSSQGVTRLRQRIDAAVAAFGSSGLRTTVQFIGPLSVVDNVLADHAEAVVREAVSNAVRHAQATTLTVRVKVDDDLCIEVSDNGRGMPKTYTSSGLTNLRRRAQEAGGQFTIESPAAGGGTLLRWSAPLIQ</sequence>
<dbReference type="InterPro" id="IPR050482">
    <property type="entry name" value="Sensor_HK_TwoCompSys"/>
</dbReference>
<protein>
    <submittedName>
        <fullName evidence="13">Two-component sensor histidine kinase</fullName>
    </submittedName>
</protein>
<keyword evidence="6" id="KW-0479">Metal-binding</keyword>
<dbReference type="PANTHER" id="PTHR24421">
    <property type="entry name" value="NITRATE/NITRITE SENSOR PROTEIN NARX-RELATED"/>
    <property type="match status" value="1"/>
</dbReference>